<keyword evidence="7" id="KW-1185">Reference proteome</keyword>
<evidence type="ECO:0000313" key="6">
    <source>
        <dbReference type="EMBL" id="KAK9824629.1"/>
    </source>
</evidence>
<feature type="transmembrane region" description="Helical" evidence="2">
    <location>
        <begin position="709"/>
        <end position="731"/>
    </location>
</feature>
<sequence length="783" mass="84930">MAHRRAGLFGLCCILVAACSGVLEAGPAVFVQISDIHLNKFAAEHWAEFGDKEGDLKLLASSVLAAIKPGAILLTGDLVDAKTLYGQGHQYEVDWLAYRRVLDALVQGTGLPETSLLDIRGNHDDFDVPERAGPGDRFPVYAAAGRRNATTRVFMHPLFAPHDKKCPDVLLFGFDATPNPGLRGPTNFLGLMTDALLAEIDATLTRTKAEYRAKGCNPSVVSYGHHPLSTITHYDQHPWAARAPHIAMNGAIHVSGLPADSAQNTHTIHSVLGKHGVLAYLNGHLHGAFGEKLHRMHPVVNGGHLAELETAAWKDDRRFRVMTLDNGVFAFSDLMFSTPSKPASPQAPAPSHHLHTIDTTRFSIGALDPTQHVRNHIVVMTSPPDGRYSPLLAAPDAANAPDGGPRVFDEIHAIVLPVDQKGQAAAQKVYAQWRCADSSANGTVSMQPARQQAQHAQYSAKWPAQKGSLCGPQLPASGSSQQPSGPQKVYLNIVVEDSEGLQSTSGSKPVALRTDQSGSQRLSEPDQPFPLDLTLIERLVLSGDWSKLGYRLFNGAWLAWFVGMLMLPKLCGQLFLQCVGDRSRVGLLSWVLWPAVALCDMASMFSVWMPQVLYSLYMLQGPWFVARFLSDRPPGLFFAGSVVVNSSQNWRPLSRWRLMASPDSTVFAAIHLIGTVLPLTLWVACVVSRWQHIGLGPAASRRQSSGKPGGAAVVSLLQGLSGVLIVAWHLRVVWRIPIVCYGWLAALLSPGVAWLTPLLIALLWHAFLCATAISTNIGSPKRE</sequence>
<evidence type="ECO:0000256" key="2">
    <source>
        <dbReference type="SAM" id="Phobius"/>
    </source>
</evidence>
<feature type="domain" description="TMEM62 C-terminal" evidence="5">
    <location>
        <begin position="582"/>
        <end position="688"/>
    </location>
</feature>
<dbReference type="AlphaFoldDB" id="A0AAW1QT30"/>
<feature type="transmembrane region" description="Helical" evidence="2">
    <location>
        <begin position="666"/>
        <end position="688"/>
    </location>
</feature>
<dbReference type="PANTHER" id="PTHR14795">
    <property type="entry name" value="HELICASE RELATED"/>
    <property type="match status" value="1"/>
</dbReference>
<proteinExistence type="predicted"/>
<dbReference type="Proteomes" id="UP001489004">
    <property type="component" value="Unassembled WGS sequence"/>
</dbReference>
<evidence type="ECO:0000256" key="1">
    <source>
        <dbReference type="SAM" id="MobiDB-lite"/>
    </source>
</evidence>
<dbReference type="InterPro" id="IPR056230">
    <property type="entry name" value="TMEM62_C"/>
</dbReference>
<dbReference type="Pfam" id="PF24394">
    <property type="entry name" value="TMEM62_C"/>
    <property type="match status" value="1"/>
</dbReference>
<feature type="domain" description="Calcineurin-like phosphoesterase" evidence="4">
    <location>
        <begin position="30"/>
        <end position="286"/>
    </location>
</feature>
<keyword evidence="2" id="KW-0472">Membrane</keyword>
<dbReference type="InterPro" id="IPR029052">
    <property type="entry name" value="Metallo-depent_PP-like"/>
</dbReference>
<evidence type="ECO:0000259" key="5">
    <source>
        <dbReference type="Pfam" id="PF24394"/>
    </source>
</evidence>
<organism evidence="6 7">
    <name type="scientific">[Myrmecia] bisecta</name>
    <dbReference type="NCBI Taxonomy" id="41462"/>
    <lineage>
        <taxon>Eukaryota</taxon>
        <taxon>Viridiplantae</taxon>
        <taxon>Chlorophyta</taxon>
        <taxon>core chlorophytes</taxon>
        <taxon>Trebouxiophyceae</taxon>
        <taxon>Trebouxiales</taxon>
        <taxon>Trebouxiaceae</taxon>
        <taxon>Myrmecia</taxon>
    </lineage>
</organism>
<keyword evidence="2" id="KW-1133">Transmembrane helix</keyword>
<feature type="chain" id="PRO_5043508829" description="Calcineurin-like phosphoesterase domain-containing protein" evidence="3">
    <location>
        <begin position="26"/>
        <end position="783"/>
    </location>
</feature>
<dbReference type="Gene3D" id="3.60.21.10">
    <property type="match status" value="1"/>
</dbReference>
<dbReference type="InterPro" id="IPR004843">
    <property type="entry name" value="Calcineurin-like_PHP"/>
</dbReference>
<feature type="transmembrane region" description="Helical" evidence="2">
    <location>
        <begin position="587"/>
        <end position="609"/>
    </location>
</feature>
<evidence type="ECO:0000259" key="4">
    <source>
        <dbReference type="Pfam" id="PF00149"/>
    </source>
</evidence>
<reference evidence="6 7" key="1">
    <citation type="journal article" date="2024" name="Nat. Commun.">
        <title>Phylogenomics reveals the evolutionary origins of lichenization in chlorophyte algae.</title>
        <authorList>
            <person name="Puginier C."/>
            <person name="Libourel C."/>
            <person name="Otte J."/>
            <person name="Skaloud P."/>
            <person name="Haon M."/>
            <person name="Grisel S."/>
            <person name="Petersen M."/>
            <person name="Berrin J.G."/>
            <person name="Delaux P.M."/>
            <person name="Dal Grande F."/>
            <person name="Keller J."/>
        </authorList>
    </citation>
    <scope>NUCLEOTIDE SEQUENCE [LARGE SCALE GENOMIC DNA]</scope>
    <source>
        <strain evidence="6 7">SAG 2043</strain>
    </source>
</reference>
<dbReference type="PROSITE" id="PS51257">
    <property type="entry name" value="PROKAR_LIPOPROTEIN"/>
    <property type="match status" value="1"/>
</dbReference>
<evidence type="ECO:0000256" key="3">
    <source>
        <dbReference type="SAM" id="SignalP"/>
    </source>
</evidence>
<gene>
    <name evidence="6" type="ORF">WJX72_011842</name>
</gene>
<dbReference type="PANTHER" id="PTHR14795:SF0">
    <property type="entry name" value="TRANSMEMBRANE PROTEIN 62"/>
    <property type="match status" value="1"/>
</dbReference>
<evidence type="ECO:0000313" key="7">
    <source>
        <dbReference type="Proteomes" id="UP001489004"/>
    </source>
</evidence>
<evidence type="ECO:0008006" key="8">
    <source>
        <dbReference type="Google" id="ProtNLM"/>
    </source>
</evidence>
<dbReference type="Pfam" id="PF00149">
    <property type="entry name" value="Metallophos"/>
    <property type="match status" value="1"/>
</dbReference>
<protein>
    <recommendedName>
        <fullName evidence="8">Calcineurin-like phosphoesterase domain-containing protein</fullName>
    </recommendedName>
</protein>
<accession>A0AAW1QT30</accession>
<name>A0AAW1QT30_9CHLO</name>
<dbReference type="EMBL" id="JALJOR010000002">
    <property type="protein sequence ID" value="KAK9824629.1"/>
    <property type="molecule type" value="Genomic_DNA"/>
</dbReference>
<feature type="region of interest" description="Disordered" evidence="1">
    <location>
        <begin position="500"/>
        <end position="525"/>
    </location>
</feature>
<keyword evidence="2" id="KW-0812">Transmembrane</keyword>
<comment type="caution">
    <text evidence="6">The sequence shown here is derived from an EMBL/GenBank/DDBJ whole genome shotgun (WGS) entry which is preliminary data.</text>
</comment>
<dbReference type="GO" id="GO:0016787">
    <property type="term" value="F:hydrolase activity"/>
    <property type="evidence" value="ECO:0007669"/>
    <property type="project" value="InterPro"/>
</dbReference>
<feature type="transmembrane region" description="Helical" evidence="2">
    <location>
        <begin position="751"/>
        <end position="773"/>
    </location>
</feature>
<feature type="signal peptide" evidence="3">
    <location>
        <begin position="1"/>
        <end position="25"/>
    </location>
</feature>
<keyword evidence="3" id="KW-0732">Signal</keyword>
<dbReference type="SUPFAM" id="SSF56300">
    <property type="entry name" value="Metallo-dependent phosphatases"/>
    <property type="match status" value="1"/>
</dbReference>